<dbReference type="InterPro" id="IPR031847">
    <property type="entry name" value="PDLI1-4/Zasp-like_mid"/>
</dbReference>
<feature type="compositionally biased region" description="Low complexity" evidence="1">
    <location>
        <begin position="308"/>
        <end position="327"/>
    </location>
</feature>
<proteinExistence type="predicted"/>
<dbReference type="Pfam" id="PF15936">
    <property type="entry name" value="DUF4749"/>
    <property type="match status" value="1"/>
</dbReference>
<name>A0A6L2Q8H3_COPFO</name>
<sequence length="440" mass="49471">MKGPHSAAESHGQVSCEPDASPTRLLKFHAKIDCTVLAQKRIPTRSLSLQPDGIICLCAKLSRTYVLLCLIEETLSSETTNAKDANTRRKSNRPSPFFDTLYNTRSHQTRWISVTQPEQKSFDYQAHKKSKKMSLGRRVAPALVNKQFNSPIKLYSPESVQEALNKHTHALSNGAIGIDFHQLAAPNLANSAVLKMLEEEERQRGGKEDISETKTGRNHRFEWPPKDLGQRIHGITDDSKYRHCSFSAFYFSTLPGLKRVAWPPPPENSVNTLTQQAVYTKVPESQQVQQNTWENSFDQFPASPPQQKPKQNNQFYPPPQQQVYQPQYEPPPATVVLRPAAPVSQAPPPVFTSQPAATKAVRGNMRMRGDEKWPPTAYKLRAAAENEARIALAKGPAFRPKRVHKDYTSFFAQNALTPNYPTYKAPPGTQHYIEEGTSTF</sequence>
<evidence type="ECO:0000313" key="3">
    <source>
        <dbReference type="EMBL" id="GFG40936.1"/>
    </source>
</evidence>
<feature type="compositionally biased region" description="Basic and acidic residues" evidence="1">
    <location>
        <begin position="201"/>
        <end position="225"/>
    </location>
</feature>
<dbReference type="EMBL" id="BLKM01002804">
    <property type="protein sequence ID" value="GFG40936.1"/>
    <property type="molecule type" value="Genomic_DNA"/>
</dbReference>
<dbReference type="InterPro" id="IPR006643">
    <property type="entry name" value="Zasp-like_motif"/>
</dbReference>
<feature type="region of interest" description="Disordered" evidence="1">
    <location>
        <begin position="296"/>
        <end position="327"/>
    </location>
</feature>
<protein>
    <recommendedName>
        <fullName evidence="2">Zasp-like motif domain-containing protein</fullName>
    </recommendedName>
</protein>
<dbReference type="OrthoDB" id="1293114at2759"/>
<comment type="caution">
    <text evidence="3">The sequence shown here is derived from an EMBL/GenBank/DDBJ whole genome shotgun (WGS) entry which is preliminary data.</text>
</comment>
<evidence type="ECO:0000256" key="1">
    <source>
        <dbReference type="SAM" id="MobiDB-lite"/>
    </source>
</evidence>
<gene>
    <name evidence="3" type="ORF">Cfor_04031</name>
</gene>
<feature type="domain" description="Zasp-like motif" evidence="2">
    <location>
        <begin position="142"/>
        <end position="167"/>
    </location>
</feature>
<dbReference type="Proteomes" id="UP000502823">
    <property type="component" value="Unassembled WGS sequence"/>
</dbReference>
<dbReference type="SMART" id="SM00735">
    <property type="entry name" value="ZM"/>
    <property type="match status" value="1"/>
</dbReference>
<dbReference type="InParanoid" id="A0A6L2Q8H3"/>
<evidence type="ECO:0000259" key="2">
    <source>
        <dbReference type="SMART" id="SM00735"/>
    </source>
</evidence>
<evidence type="ECO:0000313" key="4">
    <source>
        <dbReference type="Proteomes" id="UP000502823"/>
    </source>
</evidence>
<keyword evidence="4" id="KW-1185">Reference proteome</keyword>
<dbReference type="AlphaFoldDB" id="A0A6L2Q8H3"/>
<accession>A0A6L2Q8H3</accession>
<organism evidence="3 4">
    <name type="scientific">Coptotermes formosanus</name>
    <name type="common">Formosan subterranean termite</name>
    <dbReference type="NCBI Taxonomy" id="36987"/>
    <lineage>
        <taxon>Eukaryota</taxon>
        <taxon>Metazoa</taxon>
        <taxon>Ecdysozoa</taxon>
        <taxon>Arthropoda</taxon>
        <taxon>Hexapoda</taxon>
        <taxon>Insecta</taxon>
        <taxon>Pterygota</taxon>
        <taxon>Neoptera</taxon>
        <taxon>Polyneoptera</taxon>
        <taxon>Dictyoptera</taxon>
        <taxon>Blattodea</taxon>
        <taxon>Blattoidea</taxon>
        <taxon>Termitoidae</taxon>
        <taxon>Rhinotermitidae</taxon>
        <taxon>Coptotermes</taxon>
    </lineage>
</organism>
<feature type="region of interest" description="Disordered" evidence="1">
    <location>
        <begin position="200"/>
        <end position="225"/>
    </location>
</feature>
<reference evidence="4" key="1">
    <citation type="submission" date="2020-01" db="EMBL/GenBank/DDBJ databases">
        <title>Draft genome sequence of the Termite Coptotermes fromosanus.</title>
        <authorList>
            <person name="Itakura S."/>
            <person name="Yosikawa Y."/>
            <person name="Umezawa K."/>
        </authorList>
    </citation>
    <scope>NUCLEOTIDE SEQUENCE [LARGE SCALE GENOMIC DNA]</scope>
</reference>